<name>X1GVS8_9ZZZZ</name>
<accession>X1GVS8</accession>
<protein>
    <submittedName>
        <fullName evidence="1">Uncharacterized protein</fullName>
    </submittedName>
</protein>
<comment type="caution">
    <text evidence="1">The sequence shown here is derived from an EMBL/GenBank/DDBJ whole genome shotgun (WGS) entry which is preliminary data.</text>
</comment>
<dbReference type="EMBL" id="BARU01034140">
    <property type="protein sequence ID" value="GAH62006.1"/>
    <property type="molecule type" value="Genomic_DNA"/>
</dbReference>
<proteinExistence type="predicted"/>
<sequence>FSEGNPAFTEWGVFRVFGVRVRRLGVVAAPFLAFGVPGGPRGGAGGLRSGRVDWVGTGSVDRLVDCLDLYLEALAGL</sequence>
<reference evidence="1" key="1">
    <citation type="journal article" date="2014" name="Front. Microbiol.">
        <title>High frequency of phylogenetically diverse reductive dehalogenase-homologous genes in deep subseafloor sedimentary metagenomes.</title>
        <authorList>
            <person name="Kawai M."/>
            <person name="Futagami T."/>
            <person name="Toyoda A."/>
            <person name="Takaki Y."/>
            <person name="Nishi S."/>
            <person name="Hori S."/>
            <person name="Arai W."/>
            <person name="Tsubouchi T."/>
            <person name="Morono Y."/>
            <person name="Uchiyama I."/>
            <person name="Ito T."/>
            <person name="Fujiyama A."/>
            <person name="Inagaki F."/>
            <person name="Takami H."/>
        </authorList>
    </citation>
    <scope>NUCLEOTIDE SEQUENCE</scope>
    <source>
        <strain evidence="1">Expedition CK06-06</strain>
    </source>
</reference>
<organism evidence="1">
    <name type="scientific">marine sediment metagenome</name>
    <dbReference type="NCBI Taxonomy" id="412755"/>
    <lineage>
        <taxon>unclassified sequences</taxon>
        <taxon>metagenomes</taxon>
        <taxon>ecological metagenomes</taxon>
    </lineage>
</organism>
<gene>
    <name evidence="1" type="ORF">S03H2_53627</name>
</gene>
<evidence type="ECO:0000313" key="1">
    <source>
        <dbReference type="EMBL" id="GAH62006.1"/>
    </source>
</evidence>
<dbReference type="AlphaFoldDB" id="X1GVS8"/>
<feature type="non-terminal residue" evidence="1">
    <location>
        <position position="1"/>
    </location>
</feature>